<evidence type="ECO:0000313" key="5">
    <source>
        <dbReference type="Proteomes" id="UP001519272"/>
    </source>
</evidence>
<sequence length="893" mass="101444">MKKFSFVFTFLILCIPITTALVYADDSFKDIQQSYAKEAISILAQNQIIQGYEDHTFRPRNDITRQEWATIFVRTLNLNTKNMTSSPFKDVPTWSAPYINTLYEGKITTGFTNDLFGSKKNMIRQDVAVWYARYLGVEPEVEQIDHVNQLSRFRDQSDISSYARTSVWLMEQLNLMQGDNDNNFKPKEPIQRQEAAMVAYRIWEAGKDLKDNAQRLIDKTKTALNTAETKETAVKKEENVISNTTNPSTPKPSVPVSDSEPARSFDFDELRIVGDTIDLNQNNQNYQLTYQFYNKGRKVTPSSTLASHLKITFTDNLGVFKEDGCIKQEDKLPTMGESVLVELQITDVKGKINANATSPIETKPVTISAVRLNTQNIYQAAALNPLAWKSEYQYLDDESNLIPNYKLPHDLQVTIEDDTQVFDQDGKIANLHLIPSIGSTIPLKLHVTSLATKTNLTSESKLIVIPGDRKQQFFAVSIALYGKNSQATTKEQIIEMRELLSKVDPSLKVTWAIDNDFVFNDDSRSALAEVIQYVDTFGDEIGILATYPNNLHTLQSWQDEMHYWLYMYRYNTLNHLHQPVNYDDPSILESIPEQYRPKSLSTYSINPEQANWLKEKFQITSFMGTSATQYNVNDVYSEGSPLMPYWSHINNTLVPAQGTSDNSGTLFMNTMTIDPIGSRYTENSSRWTINPGDPLVTKTNAIPQLHTAGQYINNPYRELNSINYLSIILDTNSLFSNHHLKNIWLDFVDQLPKSSEISIVTVDQLAQIYEAQIGSGNEQAQFSLLFRGSGYTTLDLNFSPSDTQYLWTENAQERIILAKVDGEAEWSIIDFTDYTKLPIPNTPYAAVGSKVDISYITGRNYKVSPTAPLTIEELTRIQAHLTMITFSEKVKEL</sequence>
<feature type="signal peptide" evidence="2">
    <location>
        <begin position="1"/>
        <end position="20"/>
    </location>
</feature>
<comment type="caution">
    <text evidence="4">The sequence shown here is derived from an EMBL/GenBank/DDBJ whole genome shotgun (WGS) entry which is preliminary data.</text>
</comment>
<dbReference type="EMBL" id="JAGGKG010000001">
    <property type="protein sequence ID" value="MBP1903650.1"/>
    <property type="molecule type" value="Genomic_DNA"/>
</dbReference>
<feature type="domain" description="SLH" evidence="3">
    <location>
        <begin position="23"/>
        <end position="86"/>
    </location>
</feature>
<keyword evidence="5" id="KW-1185">Reference proteome</keyword>
<proteinExistence type="predicted"/>
<keyword evidence="2" id="KW-0732">Signal</keyword>
<dbReference type="Gene3D" id="3.20.20.510">
    <property type="entry name" value="Uncharacterised protein PF12979, DUF3863"/>
    <property type="match status" value="1"/>
</dbReference>
<evidence type="ECO:0000256" key="2">
    <source>
        <dbReference type="SAM" id="SignalP"/>
    </source>
</evidence>
<dbReference type="Proteomes" id="UP001519272">
    <property type="component" value="Unassembled WGS sequence"/>
</dbReference>
<dbReference type="RefSeq" id="WP_210087322.1">
    <property type="nucleotide sequence ID" value="NZ_JAGGKG010000001.1"/>
</dbReference>
<feature type="domain" description="SLH" evidence="3">
    <location>
        <begin position="87"/>
        <end position="145"/>
    </location>
</feature>
<evidence type="ECO:0000313" key="4">
    <source>
        <dbReference type="EMBL" id="MBP1903650.1"/>
    </source>
</evidence>
<accession>A0ABS4FM43</accession>
<dbReference type="InterPro" id="IPR051465">
    <property type="entry name" value="Cell_Envelope_Struct_Comp"/>
</dbReference>
<organism evidence="4 5">
    <name type="scientific">Paenibacillus turicensis</name>
    <dbReference type="NCBI Taxonomy" id="160487"/>
    <lineage>
        <taxon>Bacteria</taxon>
        <taxon>Bacillati</taxon>
        <taxon>Bacillota</taxon>
        <taxon>Bacilli</taxon>
        <taxon>Bacillales</taxon>
        <taxon>Paenibacillaceae</taxon>
        <taxon>Paenibacillus</taxon>
    </lineage>
</organism>
<dbReference type="InterPro" id="IPR001119">
    <property type="entry name" value="SLH_dom"/>
</dbReference>
<protein>
    <recommendedName>
        <fullName evidence="3">SLH domain-containing protein</fullName>
    </recommendedName>
</protein>
<gene>
    <name evidence="4" type="ORF">J2Z32_000262</name>
</gene>
<feature type="chain" id="PRO_5045406340" description="SLH domain-containing protein" evidence="2">
    <location>
        <begin position="21"/>
        <end position="893"/>
    </location>
</feature>
<feature type="region of interest" description="Disordered" evidence="1">
    <location>
        <begin position="238"/>
        <end position="261"/>
    </location>
</feature>
<evidence type="ECO:0000259" key="3">
    <source>
        <dbReference type="PROSITE" id="PS51272"/>
    </source>
</evidence>
<dbReference type="PROSITE" id="PS51272">
    <property type="entry name" value="SLH"/>
    <property type="match status" value="3"/>
</dbReference>
<feature type="domain" description="SLH" evidence="3">
    <location>
        <begin position="150"/>
        <end position="213"/>
    </location>
</feature>
<evidence type="ECO:0000256" key="1">
    <source>
        <dbReference type="SAM" id="MobiDB-lite"/>
    </source>
</evidence>
<dbReference type="Pfam" id="PF00395">
    <property type="entry name" value="SLH"/>
    <property type="match status" value="3"/>
</dbReference>
<dbReference type="PANTHER" id="PTHR43308">
    <property type="entry name" value="OUTER MEMBRANE PROTEIN ALPHA-RELATED"/>
    <property type="match status" value="1"/>
</dbReference>
<reference evidence="4 5" key="1">
    <citation type="submission" date="2021-03" db="EMBL/GenBank/DDBJ databases">
        <title>Genomic Encyclopedia of Type Strains, Phase IV (KMG-IV): sequencing the most valuable type-strain genomes for metagenomic binning, comparative biology and taxonomic classification.</title>
        <authorList>
            <person name="Goeker M."/>
        </authorList>
    </citation>
    <scope>NUCLEOTIDE SEQUENCE [LARGE SCALE GENOMIC DNA]</scope>
    <source>
        <strain evidence="4 5">DSM 14349</strain>
    </source>
</reference>
<name>A0ABS4FM43_9BACL</name>
<dbReference type="PANTHER" id="PTHR43308:SF5">
    <property type="entry name" value="S-LAYER PROTEIN _ PEPTIDOGLYCAN ENDO-BETA-N-ACETYLGLUCOSAMINIDASE"/>
    <property type="match status" value="1"/>
</dbReference>